<dbReference type="Gene3D" id="3.40.50.720">
    <property type="entry name" value="NAD(P)-binding Rossmann-like Domain"/>
    <property type="match status" value="1"/>
</dbReference>
<dbReference type="InterPro" id="IPR051122">
    <property type="entry name" value="SDR_DHRS6-like"/>
</dbReference>
<dbReference type="InterPro" id="IPR036291">
    <property type="entry name" value="NAD(P)-bd_dom_sf"/>
</dbReference>
<dbReference type="AlphaFoldDB" id="A0A2N7S3E3"/>
<gene>
    <name evidence="3" type="ORF">CIK84_03285</name>
</gene>
<sequence>MSKERISVKETSKLVLIAGATSASGIASANALVDAGARVLAVGSNQQRLDERLAFAHGRYECDLGDFEAVKHLALQVHEEHGRVDALIHLVGGWRGGKSITGQSDEDWDFLHHSVLSTLRNTTRAFVDDLVASDAGRLAIVSAEAVLNPTPSNANYGAVKAAAEHWVNAIARLFTKQAEQAAAISWVVKALSDKSPEEAPAGHTPVQYLAEAATALLEKPAVELNGTRLLLPKA</sequence>
<dbReference type="SUPFAM" id="SSF51735">
    <property type="entry name" value="NAD(P)-binding Rossmann-fold domains"/>
    <property type="match status" value="1"/>
</dbReference>
<dbReference type="GO" id="GO:0016491">
    <property type="term" value="F:oxidoreductase activity"/>
    <property type="evidence" value="ECO:0007669"/>
    <property type="project" value="UniProtKB-KW"/>
</dbReference>
<keyword evidence="2" id="KW-0560">Oxidoreductase</keyword>
<comment type="caution">
    <text evidence="3">The sequence shown here is derived from an EMBL/GenBank/DDBJ whole genome shotgun (WGS) entry which is preliminary data.</text>
</comment>
<dbReference type="PANTHER" id="PTHR43477:SF1">
    <property type="entry name" value="DIHYDROANTICAPSIN 7-DEHYDROGENASE"/>
    <property type="match status" value="1"/>
</dbReference>
<organism evidence="3 4">
    <name type="scientific">Glutamicibacter arilaitensis</name>
    <dbReference type="NCBI Taxonomy" id="256701"/>
    <lineage>
        <taxon>Bacteria</taxon>
        <taxon>Bacillati</taxon>
        <taxon>Actinomycetota</taxon>
        <taxon>Actinomycetes</taxon>
        <taxon>Micrococcales</taxon>
        <taxon>Micrococcaceae</taxon>
        <taxon>Glutamicibacter</taxon>
    </lineage>
</organism>
<dbReference type="Pfam" id="PF00106">
    <property type="entry name" value="adh_short"/>
    <property type="match status" value="1"/>
</dbReference>
<evidence type="ECO:0000313" key="4">
    <source>
        <dbReference type="Proteomes" id="UP000235739"/>
    </source>
</evidence>
<dbReference type="EMBL" id="PNQX01000001">
    <property type="protein sequence ID" value="PMQ20644.1"/>
    <property type="molecule type" value="Genomic_DNA"/>
</dbReference>
<dbReference type="PANTHER" id="PTHR43477">
    <property type="entry name" value="DIHYDROANTICAPSIN 7-DEHYDROGENASE"/>
    <property type="match status" value="1"/>
</dbReference>
<name>A0A2N7S3E3_9MICC</name>
<protein>
    <submittedName>
        <fullName evidence="3">NAD(P)-dependent oxidoreductase</fullName>
    </submittedName>
</protein>
<proteinExistence type="inferred from homology"/>
<evidence type="ECO:0000313" key="3">
    <source>
        <dbReference type="EMBL" id="PMQ20644.1"/>
    </source>
</evidence>
<evidence type="ECO:0000256" key="1">
    <source>
        <dbReference type="ARBA" id="ARBA00006484"/>
    </source>
</evidence>
<dbReference type="Proteomes" id="UP000235739">
    <property type="component" value="Unassembled WGS sequence"/>
</dbReference>
<reference evidence="3 4" key="1">
    <citation type="journal article" date="2017" name="Elife">
        <title>Extensive horizontal gene transfer in cheese-associated bacteria.</title>
        <authorList>
            <person name="Bonham K.S."/>
            <person name="Wolfe B.E."/>
            <person name="Dutton R.J."/>
        </authorList>
    </citation>
    <scope>NUCLEOTIDE SEQUENCE [LARGE SCALE GENOMIC DNA]</scope>
    <source>
        <strain evidence="3 4">JB182</strain>
    </source>
</reference>
<dbReference type="InterPro" id="IPR002347">
    <property type="entry name" value="SDR_fam"/>
</dbReference>
<accession>A0A2N7S3E3</accession>
<comment type="similarity">
    <text evidence="1">Belongs to the short-chain dehydrogenases/reductases (SDR) family.</text>
</comment>
<evidence type="ECO:0000256" key="2">
    <source>
        <dbReference type="ARBA" id="ARBA00023002"/>
    </source>
</evidence>
<dbReference type="CDD" id="cd05233">
    <property type="entry name" value="SDR_c"/>
    <property type="match status" value="1"/>
</dbReference>